<comment type="caution">
    <text evidence="2">The sequence shown here is derived from an EMBL/GenBank/DDBJ whole genome shotgun (WGS) entry which is preliminary data.</text>
</comment>
<dbReference type="EMBL" id="LXQA010067129">
    <property type="protein sequence ID" value="MCI07913.1"/>
    <property type="molecule type" value="Genomic_DNA"/>
</dbReference>
<proteinExistence type="predicted"/>
<evidence type="ECO:0000259" key="1">
    <source>
        <dbReference type="Pfam" id="PF13966"/>
    </source>
</evidence>
<reference evidence="2 3" key="1">
    <citation type="journal article" date="2018" name="Front. Plant Sci.">
        <title>Red Clover (Trifolium pratense) and Zigzag Clover (T. medium) - A Picture of Genomic Similarities and Differences.</title>
        <authorList>
            <person name="Dluhosova J."/>
            <person name="Istvanek J."/>
            <person name="Nedelnik J."/>
            <person name="Repkova J."/>
        </authorList>
    </citation>
    <scope>NUCLEOTIDE SEQUENCE [LARGE SCALE GENOMIC DNA]</scope>
    <source>
        <strain evidence="3">cv. 10/8</strain>
        <tissue evidence="2">Leaf</tissue>
    </source>
</reference>
<protein>
    <submittedName>
        <fullName evidence="2">Putative non-LTR retroelement reverse transcriptase</fullName>
    </submittedName>
</protein>
<feature type="non-terminal residue" evidence="2">
    <location>
        <position position="209"/>
    </location>
</feature>
<organism evidence="2 3">
    <name type="scientific">Trifolium medium</name>
    <dbReference type="NCBI Taxonomy" id="97028"/>
    <lineage>
        <taxon>Eukaryota</taxon>
        <taxon>Viridiplantae</taxon>
        <taxon>Streptophyta</taxon>
        <taxon>Embryophyta</taxon>
        <taxon>Tracheophyta</taxon>
        <taxon>Spermatophyta</taxon>
        <taxon>Magnoliopsida</taxon>
        <taxon>eudicotyledons</taxon>
        <taxon>Gunneridae</taxon>
        <taxon>Pentapetalae</taxon>
        <taxon>rosids</taxon>
        <taxon>fabids</taxon>
        <taxon>Fabales</taxon>
        <taxon>Fabaceae</taxon>
        <taxon>Papilionoideae</taxon>
        <taxon>50 kb inversion clade</taxon>
        <taxon>NPAAA clade</taxon>
        <taxon>Hologalegina</taxon>
        <taxon>IRL clade</taxon>
        <taxon>Trifolieae</taxon>
        <taxon>Trifolium</taxon>
    </lineage>
</organism>
<dbReference type="InterPro" id="IPR026960">
    <property type="entry name" value="RVT-Znf"/>
</dbReference>
<dbReference type="Proteomes" id="UP000265520">
    <property type="component" value="Unassembled WGS sequence"/>
</dbReference>
<feature type="domain" description="Reverse transcriptase zinc-binding" evidence="1">
    <location>
        <begin position="122"/>
        <end position="185"/>
    </location>
</feature>
<dbReference type="GO" id="GO:0003964">
    <property type="term" value="F:RNA-directed DNA polymerase activity"/>
    <property type="evidence" value="ECO:0007669"/>
    <property type="project" value="UniProtKB-KW"/>
</dbReference>
<keyword evidence="3" id="KW-1185">Reference proteome</keyword>
<evidence type="ECO:0000313" key="3">
    <source>
        <dbReference type="Proteomes" id="UP000265520"/>
    </source>
</evidence>
<name>A0A392P768_9FABA</name>
<evidence type="ECO:0000313" key="2">
    <source>
        <dbReference type="EMBL" id="MCI07913.1"/>
    </source>
</evidence>
<keyword evidence="2" id="KW-0548">Nucleotidyltransferase</keyword>
<accession>A0A392P768</accession>
<sequence length="209" mass="24189">MKTEPNALWDSMLSSRYGDRLNVVDKRSSLWWRDLNRSLRFSRSGDEGWFDGNLRKVVGDDRDRTVADMISDINGEKKILWSWRRNLFRWEEELAEVCEGVVFGAERGSGGSDIWKWGDSDFSVKEAYLRLSEEEEEEVEWAKDVWNPLIPAKISILVWRLLYDRLPTKDNLRLRGVNLNSSFLCVGGCWGVRGSSGETMGSMLQDLKE</sequence>
<keyword evidence="2" id="KW-0695">RNA-directed DNA polymerase</keyword>
<keyword evidence="2" id="KW-0808">Transferase</keyword>
<dbReference type="Pfam" id="PF13966">
    <property type="entry name" value="zf-RVT"/>
    <property type="match status" value="1"/>
</dbReference>
<dbReference type="AlphaFoldDB" id="A0A392P768"/>